<gene>
    <name evidence="4" type="ORF">EDC19_1833</name>
</gene>
<accession>A0A4R1MIW6</accession>
<reference evidence="4 5" key="1">
    <citation type="submission" date="2019-03" db="EMBL/GenBank/DDBJ databases">
        <title>Genomic Encyclopedia of Type Strains, Phase IV (KMG-IV): sequencing the most valuable type-strain genomes for metagenomic binning, comparative biology and taxonomic classification.</title>
        <authorList>
            <person name="Goeker M."/>
        </authorList>
    </citation>
    <scope>NUCLEOTIDE SEQUENCE [LARGE SCALE GENOMIC DNA]</scope>
    <source>
        <strain evidence="4 5">DSM 24176</strain>
    </source>
</reference>
<feature type="domain" description="HTH cro/C1-type" evidence="3">
    <location>
        <begin position="10"/>
        <end position="64"/>
    </location>
</feature>
<dbReference type="SUPFAM" id="SSF103473">
    <property type="entry name" value="MFS general substrate transporter"/>
    <property type="match status" value="1"/>
</dbReference>
<dbReference type="SUPFAM" id="SSF47413">
    <property type="entry name" value="lambda repressor-like DNA-binding domains"/>
    <property type="match status" value="1"/>
</dbReference>
<dbReference type="InterPro" id="IPR001387">
    <property type="entry name" value="Cro/C1-type_HTH"/>
</dbReference>
<dbReference type="Proteomes" id="UP000294545">
    <property type="component" value="Unassembled WGS sequence"/>
</dbReference>
<dbReference type="SMART" id="SM00530">
    <property type="entry name" value="HTH_XRE"/>
    <property type="match status" value="1"/>
</dbReference>
<dbReference type="AlphaFoldDB" id="A0A4R1MIW6"/>
<evidence type="ECO:0000313" key="5">
    <source>
        <dbReference type="Proteomes" id="UP000294545"/>
    </source>
</evidence>
<dbReference type="GO" id="GO:0003677">
    <property type="term" value="F:DNA binding"/>
    <property type="evidence" value="ECO:0007669"/>
    <property type="project" value="UniProtKB-KW"/>
</dbReference>
<keyword evidence="5" id="KW-1185">Reference proteome</keyword>
<feature type="transmembrane region" description="Helical" evidence="2">
    <location>
        <begin position="157"/>
        <end position="178"/>
    </location>
</feature>
<feature type="transmembrane region" description="Helical" evidence="2">
    <location>
        <begin position="131"/>
        <end position="150"/>
    </location>
</feature>
<keyword evidence="1" id="KW-0238">DNA-binding</keyword>
<keyword evidence="2" id="KW-1133">Transmembrane helix</keyword>
<evidence type="ECO:0000256" key="2">
    <source>
        <dbReference type="SAM" id="Phobius"/>
    </source>
</evidence>
<name>A0A4R1MIW6_9FIRM</name>
<dbReference type="InterPro" id="IPR046283">
    <property type="entry name" value="DUF6320"/>
</dbReference>
<keyword evidence="2" id="KW-0472">Membrane</keyword>
<dbReference type="Pfam" id="PF01381">
    <property type="entry name" value="HTH_3"/>
    <property type="match status" value="1"/>
</dbReference>
<organism evidence="4 5">
    <name type="scientific">Natranaerovirga hydrolytica</name>
    <dbReference type="NCBI Taxonomy" id="680378"/>
    <lineage>
        <taxon>Bacteria</taxon>
        <taxon>Bacillati</taxon>
        <taxon>Bacillota</taxon>
        <taxon>Clostridia</taxon>
        <taxon>Lachnospirales</taxon>
        <taxon>Natranaerovirgaceae</taxon>
        <taxon>Natranaerovirga</taxon>
    </lineage>
</organism>
<feature type="transmembrane region" description="Helical" evidence="2">
    <location>
        <begin position="103"/>
        <end position="125"/>
    </location>
</feature>
<comment type="caution">
    <text evidence="4">The sequence shown here is derived from an EMBL/GenBank/DDBJ whole genome shotgun (WGS) entry which is preliminary data.</text>
</comment>
<dbReference type="InterPro" id="IPR036259">
    <property type="entry name" value="MFS_trans_sf"/>
</dbReference>
<dbReference type="Gene3D" id="1.10.260.40">
    <property type="entry name" value="lambda repressor-like DNA-binding domains"/>
    <property type="match status" value="1"/>
</dbReference>
<feature type="transmembrane region" description="Helical" evidence="2">
    <location>
        <begin position="249"/>
        <end position="268"/>
    </location>
</feature>
<dbReference type="CDD" id="cd00093">
    <property type="entry name" value="HTH_XRE"/>
    <property type="match status" value="1"/>
</dbReference>
<evidence type="ECO:0000259" key="3">
    <source>
        <dbReference type="PROSITE" id="PS50943"/>
    </source>
</evidence>
<evidence type="ECO:0000256" key="1">
    <source>
        <dbReference type="ARBA" id="ARBA00023125"/>
    </source>
</evidence>
<evidence type="ECO:0000313" key="4">
    <source>
        <dbReference type="EMBL" id="TCK92678.1"/>
    </source>
</evidence>
<feature type="transmembrane region" description="Helical" evidence="2">
    <location>
        <begin position="215"/>
        <end position="237"/>
    </location>
</feature>
<protein>
    <submittedName>
        <fullName evidence="4">Helix-turn-helix protein</fullName>
    </submittedName>
</protein>
<sequence length="276" mass="31322">MDSKKVGSFISELRKKKNMTQQELGNKLNVTNKAVSKWETGDGYPEITTIPALAEVLGVSTSELLNGEIKGKGMNDEKEVVKKFNINLKMINKLKEGNNTNRILFVITSAFLIGIFTCMLCDYLINKAFGWSLYPLGALLIIWLIIIPIFKLKKHRIIISFTVFALSVIPYLFLIEYIAGEKRWVMPLALPIAILSIIALYIVLYLFIYTQIRKLYVTAISFIIFGVGINIALGQIIGEFVNHQQNTSTFINVFLSIFIACIIVMFEYKRTRKSSE</sequence>
<dbReference type="Pfam" id="PF19845">
    <property type="entry name" value="DUF6320"/>
    <property type="match status" value="1"/>
</dbReference>
<dbReference type="EMBL" id="SMGQ01000013">
    <property type="protein sequence ID" value="TCK92678.1"/>
    <property type="molecule type" value="Genomic_DNA"/>
</dbReference>
<dbReference type="InterPro" id="IPR010982">
    <property type="entry name" value="Lambda_DNA-bd_dom_sf"/>
</dbReference>
<dbReference type="PROSITE" id="PS50943">
    <property type="entry name" value="HTH_CROC1"/>
    <property type="match status" value="1"/>
</dbReference>
<dbReference type="PANTHER" id="PTHR46558:SF11">
    <property type="entry name" value="HTH-TYPE TRANSCRIPTIONAL REGULATOR XRE"/>
    <property type="match status" value="1"/>
</dbReference>
<feature type="transmembrane region" description="Helical" evidence="2">
    <location>
        <begin position="184"/>
        <end position="208"/>
    </location>
</feature>
<keyword evidence="2" id="KW-0812">Transmembrane</keyword>
<proteinExistence type="predicted"/>
<dbReference type="PANTHER" id="PTHR46558">
    <property type="entry name" value="TRACRIPTIONAL REGULATORY PROTEIN-RELATED-RELATED"/>
    <property type="match status" value="1"/>
</dbReference>